<dbReference type="AlphaFoldDB" id="A0A9P0F038"/>
<proteinExistence type="predicted"/>
<dbReference type="InterPro" id="IPR008914">
    <property type="entry name" value="PEBP"/>
</dbReference>
<organism evidence="1 2">
    <name type="scientific">Bemisia tabaci</name>
    <name type="common">Sweetpotato whitefly</name>
    <name type="synonym">Aleurodes tabaci</name>
    <dbReference type="NCBI Taxonomy" id="7038"/>
    <lineage>
        <taxon>Eukaryota</taxon>
        <taxon>Metazoa</taxon>
        <taxon>Ecdysozoa</taxon>
        <taxon>Arthropoda</taxon>
        <taxon>Hexapoda</taxon>
        <taxon>Insecta</taxon>
        <taxon>Pterygota</taxon>
        <taxon>Neoptera</taxon>
        <taxon>Paraneoptera</taxon>
        <taxon>Hemiptera</taxon>
        <taxon>Sternorrhyncha</taxon>
        <taxon>Aleyrodoidea</taxon>
        <taxon>Aleyrodidae</taxon>
        <taxon>Aleyrodinae</taxon>
        <taxon>Bemisia</taxon>
    </lineage>
</organism>
<gene>
    <name evidence="1" type="ORF">BEMITA_LOCUS5405</name>
</gene>
<sequence length="213" mass="24905">MYRQMFLTCSGKFAAQIIIFLQCFLYHSLSSFAITYKDIKAELGRANVVPDVIDKAPKNDIEIRINGTSIDLGTRLDLNSLIKPPEVLEWEVQRHGMYTLIVTGPDVPSWDEPFEREYMHWQIVNIPGKNYTQGETLVTYVGSQFCCNPGTHRMVYTVWKQPQSKPMNFSEERHIDERTHYLRRACFNTRKFAKKYNMTLWAANFLIAECYIE</sequence>
<reference evidence="1" key="1">
    <citation type="submission" date="2021-12" db="EMBL/GenBank/DDBJ databases">
        <authorList>
            <person name="King R."/>
        </authorList>
    </citation>
    <scope>NUCLEOTIDE SEQUENCE</scope>
</reference>
<evidence type="ECO:0000313" key="2">
    <source>
        <dbReference type="Proteomes" id="UP001152759"/>
    </source>
</evidence>
<dbReference type="PANTHER" id="PTHR11362:SF82">
    <property type="entry name" value="PHOSPHATIDYLETHANOLAMINE-BINDING PROTEIN 4"/>
    <property type="match status" value="1"/>
</dbReference>
<dbReference type="Pfam" id="PF01161">
    <property type="entry name" value="PBP"/>
    <property type="match status" value="1"/>
</dbReference>
<dbReference type="KEGG" id="btab:109042914"/>
<dbReference type="EMBL" id="OU963864">
    <property type="protein sequence ID" value="CAH0386261.1"/>
    <property type="molecule type" value="Genomic_DNA"/>
</dbReference>
<evidence type="ECO:0008006" key="3">
    <source>
        <dbReference type="Google" id="ProtNLM"/>
    </source>
</evidence>
<dbReference type="Gene3D" id="3.90.280.10">
    <property type="entry name" value="PEBP-like"/>
    <property type="match status" value="1"/>
</dbReference>
<accession>A0A9P0F038</accession>
<dbReference type="PANTHER" id="PTHR11362">
    <property type="entry name" value="PHOSPHATIDYLETHANOLAMINE-BINDING PROTEIN"/>
    <property type="match status" value="1"/>
</dbReference>
<dbReference type="OrthoDB" id="2506647at2759"/>
<name>A0A9P0F038_BEMTA</name>
<keyword evidence="2" id="KW-1185">Reference proteome</keyword>
<evidence type="ECO:0000313" key="1">
    <source>
        <dbReference type="EMBL" id="CAH0386261.1"/>
    </source>
</evidence>
<dbReference type="InterPro" id="IPR035810">
    <property type="entry name" value="PEBP_euk"/>
</dbReference>
<dbReference type="Proteomes" id="UP001152759">
    <property type="component" value="Chromosome 3"/>
</dbReference>
<dbReference type="CDD" id="cd00866">
    <property type="entry name" value="PEBP_euk"/>
    <property type="match status" value="1"/>
</dbReference>
<protein>
    <recommendedName>
        <fullName evidence="3">Phosphatidylethanolamine-binding protein</fullName>
    </recommendedName>
</protein>
<dbReference type="SUPFAM" id="SSF49777">
    <property type="entry name" value="PEBP-like"/>
    <property type="match status" value="1"/>
</dbReference>
<dbReference type="InterPro" id="IPR036610">
    <property type="entry name" value="PEBP-like_sf"/>
</dbReference>